<sequence length="90" mass="10805">MAETGNDNFSQFYAFNDQQQQFNKQLMQDENDREVKRGYYYCLNSLLGIILFVIIIFVLLPIIFYMEFVFFIFGSFVEIFKNIIKDSKKL</sequence>
<dbReference type="VEuPathDB" id="MicrosporidiaDB:A0H76_1265"/>
<evidence type="ECO:0000313" key="2">
    <source>
        <dbReference type="EMBL" id="ORE00373.1"/>
    </source>
</evidence>
<evidence type="ECO:0008006" key="4">
    <source>
        <dbReference type="Google" id="ProtNLM"/>
    </source>
</evidence>
<gene>
    <name evidence="2" type="ORF">A0H76_1265</name>
</gene>
<comment type="caution">
    <text evidence="2">The sequence shown here is derived from an EMBL/GenBank/DDBJ whole genome shotgun (WGS) entry which is preliminary data.</text>
</comment>
<feature type="transmembrane region" description="Helical" evidence="1">
    <location>
        <begin position="38"/>
        <end position="56"/>
    </location>
</feature>
<protein>
    <recommendedName>
        <fullName evidence="4">Transmembrane protein</fullName>
    </recommendedName>
</protein>
<reference evidence="2 3" key="1">
    <citation type="journal article" date="2017" name="Environ. Microbiol.">
        <title>Decay of the glycolytic pathway and adaptation to intranuclear parasitism within Enterocytozoonidae microsporidia.</title>
        <authorList>
            <person name="Wiredu Boakye D."/>
            <person name="Jaroenlak P."/>
            <person name="Prachumwat A."/>
            <person name="Williams T.A."/>
            <person name="Bateman K.S."/>
            <person name="Itsathitphaisarn O."/>
            <person name="Sritunyalucksana K."/>
            <person name="Paszkiewicz K.H."/>
            <person name="Moore K.A."/>
            <person name="Stentiford G.D."/>
            <person name="Williams B.A."/>
        </authorList>
    </citation>
    <scope>NUCLEOTIDE SEQUENCE [LARGE SCALE GENOMIC DNA]</scope>
    <source>
        <strain evidence="3">canceri</strain>
    </source>
</reference>
<keyword evidence="1" id="KW-0812">Transmembrane</keyword>
<name>A0A1X0QKS3_9MICR</name>
<accession>A0A1X0QKS3</accession>
<proteinExistence type="predicted"/>
<evidence type="ECO:0000313" key="3">
    <source>
        <dbReference type="Proteomes" id="UP000192501"/>
    </source>
</evidence>
<dbReference type="EMBL" id="LTAI01000028">
    <property type="protein sequence ID" value="ORE00373.1"/>
    <property type="molecule type" value="Genomic_DNA"/>
</dbReference>
<evidence type="ECO:0000256" key="1">
    <source>
        <dbReference type="SAM" id="Phobius"/>
    </source>
</evidence>
<organism evidence="2 3">
    <name type="scientific">Hepatospora eriocheir</name>
    <dbReference type="NCBI Taxonomy" id="1081669"/>
    <lineage>
        <taxon>Eukaryota</taxon>
        <taxon>Fungi</taxon>
        <taxon>Fungi incertae sedis</taxon>
        <taxon>Microsporidia</taxon>
        <taxon>Hepatosporidae</taxon>
        <taxon>Hepatospora</taxon>
    </lineage>
</organism>
<keyword evidence="1" id="KW-0472">Membrane</keyword>
<dbReference type="Proteomes" id="UP000192501">
    <property type="component" value="Unassembled WGS sequence"/>
</dbReference>
<dbReference type="AlphaFoldDB" id="A0A1X0QKS3"/>
<keyword evidence="1" id="KW-1133">Transmembrane helix</keyword>